<dbReference type="HOGENOM" id="CLU_057548_0_0_1"/>
<gene>
    <name evidence="2" type="ORF">SCHCODRAFT_61872</name>
</gene>
<keyword evidence="3" id="KW-1185">Reference proteome</keyword>
<evidence type="ECO:0000313" key="3">
    <source>
        <dbReference type="Proteomes" id="UP000007431"/>
    </source>
</evidence>
<dbReference type="VEuPathDB" id="FungiDB:SCHCODRAFT_02644010"/>
<dbReference type="EMBL" id="GL377315">
    <property type="protein sequence ID" value="EFI91903.1"/>
    <property type="molecule type" value="Genomic_DNA"/>
</dbReference>
<dbReference type="Proteomes" id="UP000007431">
    <property type="component" value="Unassembled WGS sequence"/>
</dbReference>
<feature type="region of interest" description="Disordered" evidence="1">
    <location>
        <begin position="244"/>
        <end position="317"/>
    </location>
</feature>
<evidence type="ECO:0000256" key="1">
    <source>
        <dbReference type="SAM" id="MobiDB-lite"/>
    </source>
</evidence>
<dbReference type="InParanoid" id="D8QK13"/>
<evidence type="ECO:0008006" key="4">
    <source>
        <dbReference type="Google" id="ProtNLM"/>
    </source>
</evidence>
<name>D8QK13_SCHCM</name>
<sequence length="317" mass="34473">MSNSNSAQPPSALPLSQLEGLRHRAEQIIESIQVLGGAIELGNAPAMYPWPDLLARYNLLLSQTLNFSNSLAAAVPQPPGQRPIDPSERERIFEKLALHPKKALDDAQFQTVVAPLIRHNQTYDILRKESATVAGLCEHLETRGSVGVLGGPTGGQVSLNFFVNHLAISGTPAAPTRKPTYADVLAECADIRDAHERRVERGRLVVAQILEKTDRYEWKERVAVEEEEPEELGFDPRYAMNTTTTAAEPEADFGEDDSSSSDDEGMGEDGESGMDEGVDGGMNGIEGDATMEDREMAGVSDEHDIPIDPALQAMWQG</sequence>
<proteinExistence type="predicted"/>
<evidence type="ECO:0000313" key="2">
    <source>
        <dbReference type="EMBL" id="EFI91903.1"/>
    </source>
</evidence>
<accession>D8QK13</accession>
<dbReference type="AlphaFoldDB" id="D8QK13"/>
<feature type="compositionally biased region" description="Acidic residues" evidence="1">
    <location>
        <begin position="249"/>
        <end position="278"/>
    </location>
</feature>
<reference evidence="2 3" key="1">
    <citation type="journal article" date="2010" name="Nat. Biotechnol.">
        <title>Genome sequence of the model mushroom Schizophyllum commune.</title>
        <authorList>
            <person name="Ohm R.A."/>
            <person name="de Jong J.F."/>
            <person name="Lugones L.G."/>
            <person name="Aerts A."/>
            <person name="Kothe E."/>
            <person name="Stajich J.E."/>
            <person name="de Vries R.P."/>
            <person name="Record E."/>
            <person name="Levasseur A."/>
            <person name="Baker S.E."/>
            <person name="Bartholomew K.A."/>
            <person name="Coutinho P.M."/>
            <person name="Erdmann S."/>
            <person name="Fowler T.J."/>
            <person name="Gathman A.C."/>
            <person name="Lombard V."/>
            <person name="Henrissat B."/>
            <person name="Knabe N."/>
            <person name="Kuees U."/>
            <person name="Lilly W.W."/>
            <person name="Lindquist E."/>
            <person name="Lucas S."/>
            <person name="Magnuson J.K."/>
            <person name="Piumi F."/>
            <person name="Raudaskoski M."/>
            <person name="Salamov A."/>
            <person name="Schmutz J."/>
            <person name="Schwarze F.W.M.R."/>
            <person name="vanKuyk P.A."/>
            <person name="Horton J.S."/>
            <person name="Grigoriev I.V."/>
            <person name="Woesten H.A.B."/>
        </authorList>
    </citation>
    <scope>NUCLEOTIDE SEQUENCE [LARGE SCALE GENOMIC DNA]</scope>
    <source>
        <strain evidence="3">H4-8 / FGSC 9210</strain>
    </source>
</reference>
<dbReference type="eggNOG" id="ENOG502SNPY">
    <property type="taxonomic scope" value="Eukaryota"/>
</dbReference>
<dbReference type="Gene3D" id="1.20.58.1710">
    <property type="match status" value="1"/>
</dbReference>
<protein>
    <recommendedName>
        <fullName evidence="4">Mediator complex subunit 8</fullName>
    </recommendedName>
</protein>
<dbReference type="OMA" id="EHMETKG"/>
<organism evidence="3">
    <name type="scientific">Schizophyllum commune (strain H4-8 / FGSC 9210)</name>
    <name type="common">Split gill fungus</name>
    <dbReference type="NCBI Taxonomy" id="578458"/>
    <lineage>
        <taxon>Eukaryota</taxon>
        <taxon>Fungi</taxon>
        <taxon>Dikarya</taxon>
        <taxon>Basidiomycota</taxon>
        <taxon>Agaricomycotina</taxon>
        <taxon>Agaricomycetes</taxon>
        <taxon>Agaricomycetidae</taxon>
        <taxon>Agaricales</taxon>
        <taxon>Schizophyllaceae</taxon>
        <taxon>Schizophyllum</taxon>
    </lineage>
</organism>
<feature type="compositionally biased region" description="Basic and acidic residues" evidence="1">
    <location>
        <begin position="291"/>
        <end position="306"/>
    </location>
</feature>